<dbReference type="RefSeq" id="WP_119702718.1">
    <property type="nucleotide sequence ID" value="NZ_JBHSOI010000001.1"/>
</dbReference>
<gene>
    <name evidence="1" type="ORF">DX116_03050</name>
</gene>
<evidence type="ECO:0000313" key="1">
    <source>
        <dbReference type="EMBL" id="REK72606.1"/>
    </source>
</evidence>
<dbReference type="EMBL" id="QUBR01000001">
    <property type="protein sequence ID" value="REK72606.1"/>
    <property type="molecule type" value="Genomic_DNA"/>
</dbReference>
<protein>
    <submittedName>
        <fullName evidence="1">Uncharacterized protein</fullName>
    </submittedName>
</protein>
<organism evidence="1 2">
    <name type="scientific">Aeromicrobium endophyticum</name>
    <dbReference type="NCBI Taxonomy" id="2292704"/>
    <lineage>
        <taxon>Bacteria</taxon>
        <taxon>Bacillati</taxon>
        <taxon>Actinomycetota</taxon>
        <taxon>Actinomycetes</taxon>
        <taxon>Propionibacteriales</taxon>
        <taxon>Nocardioidaceae</taxon>
        <taxon>Aeromicrobium</taxon>
    </lineage>
</organism>
<accession>A0A371PAP7</accession>
<reference evidence="1 2" key="1">
    <citation type="submission" date="2018-08" db="EMBL/GenBank/DDBJ databases">
        <title>Aeromicrobium sp. M2KJ-4, whole genome shotgun sequence.</title>
        <authorList>
            <person name="Tuo L."/>
        </authorList>
    </citation>
    <scope>NUCLEOTIDE SEQUENCE [LARGE SCALE GENOMIC DNA]</scope>
    <source>
        <strain evidence="1 2">M2KJ-4</strain>
    </source>
</reference>
<dbReference type="OrthoDB" id="3829299at2"/>
<keyword evidence="2" id="KW-1185">Reference proteome</keyword>
<evidence type="ECO:0000313" key="2">
    <source>
        <dbReference type="Proteomes" id="UP000265581"/>
    </source>
</evidence>
<dbReference type="AlphaFoldDB" id="A0A371PAP7"/>
<name>A0A371PAP7_9ACTN</name>
<comment type="caution">
    <text evidence="1">The sequence shown here is derived from an EMBL/GenBank/DDBJ whole genome shotgun (WGS) entry which is preliminary data.</text>
</comment>
<proteinExistence type="predicted"/>
<dbReference type="Proteomes" id="UP000265581">
    <property type="component" value="Unassembled WGS sequence"/>
</dbReference>
<sequence>MSWIGPAAKKAVKYGPQAKVAWDKAGRPAAEIAAKKAQTQLQRRKAFAKAATVVEGSVVRLIHAGEPVHVVLAHGEPVEAYPPVDVELPVLLKDADLSAAVTSEEHEAKRVKARVARARGRLTSSDEATGD</sequence>